<evidence type="ECO:0000313" key="1">
    <source>
        <dbReference type="EMBL" id="QYD68107.1"/>
    </source>
</evidence>
<dbReference type="RefSeq" id="WP_219797500.1">
    <property type="nucleotide sequence ID" value="NZ_CP080095.1"/>
</dbReference>
<gene>
    <name evidence="1" type="ORF">KZJ38_17745</name>
</gene>
<sequence>MTNTTHKAADPRDAEPVRDGSRLMVFLHVLRKAHRALVGEVKARQRFAKIVTCGEARRYIEEVMPELLREREKRRQQRRRRAHGNRST</sequence>
<dbReference type="EMBL" id="CP080095">
    <property type="protein sequence ID" value="QYD68107.1"/>
    <property type="molecule type" value="Genomic_DNA"/>
</dbReference>
<protein>
    <submittedName>
        <fullName evidence="1">Uncharacterized protein</fullName>
    </submittedName>
</protein>
<reference evidence="1 2" key="1">
    <citation type="submission" date="2021-07" db="EMBL/GenBank/DDBJ databases">
        <title>Paraburkholderia edwinii protects Aspergillus sp. from phenazines by acting as a toxin sponge.</title>
        <authorList>
            <person name="Dahlstrom K.M."/>
            <person name="Newman D.K."/>
        </authorList>
    </citation>
    <scope>NUCLEOTIDE SEQUENCE [LARGE SCALE GENOMIC DNA]</scope>
    <source>
        <strain evidence="1 2">Pe01</strain>
    </source>
</reference>
<dbReference type="Proteomes" id="UP000826462">
    <property type="component" value="Chromosome 1"/>
</dbReference>
<accession>A0ABX8UID6</accession>
<keyword evidence="2" id="KW-1185">Reference proteome</keyword>
<name>A0ABX8UID6_9BURK</name>
<organism evidence="1 2">
    <name type="scientific">Paraburkholderia edwinii</name>
    <dbReference type="NCBI Taxonomy" id="2861782"/>
    <lineage>
        <taxon>Bacteria</taxon>
        <taxon>Pseudomonadati</taxon>
        <taxon>Pseudomonadota</taxon>
        <taxon>Betaproteobacteria</taxon>
        <taxon>Burkholderiales</taxon>
        <taxon>Burkholderiaceae</taxon>
        <taxon>Paraburkholderia</taxon>
    </lineage>
</organism>
<proteinExistence type="predicted"/>
<evidence type="ECO:0000313" key="2">
    <source>
        <dbReference type="Proteomes" id="UP000826462"/>
    </source>
</evidence>